<evidence type="ECO:0000313" key="1">
    <source>
        <dbReference type="EMBL" id="EYB86314.1"/>
    </source>
</evidence>
<gene>
    <name evidence="1" type="primary">Acey_s0281.g1244</name>
    <name evidence="1" type="ORF">Y032_0281g1244</name>
</gene>
<name>A0A016S7S7_9BILA</name>
<sequence length="89" mass="9553">MAACKMECFVYLGFPSSPVCIDLYPRSASPVILGDISNGAEDICYVCFICPATLEISLGLAKNQLIVLCTYVTGTPWTNTVSFSSTRSS</sequence>
<accession>A0A016S7S7</accession>
<keyword evidence="2" id="KW-1185">Reference proteome</keyword>
<dbReference type="Proteomes" id="UP000024635">
    <property type="component" value="Unassembled WGS sequence"/>
</dbReference>
<comment type="caution">
    <text evidence="1">The sequence shown here is derived from an EMBL/GenBank/DDBJ whole genome shotgun (WGS) entry which is preliminary data.</text>
</comment>
<protein>
    <submittedName>
        <fullName evidence="1">Uncharacterized protein</fullName>
    </submittedName>
</protein>
<evidence type="ECO:0000313" key="2">
    <source>
        <dbReference type="Proteomes" id="UP000024635"/>
    </source>
</evidence>
<dbReference type="AlphaFoldDB" id="A0A016S7S7"/>
<organism evidence="1 2">
    <name type="scientific">Ancylostoma ceylanicum</name>
    <dbReference type="NCBI Taxonomy" id="53326"/>
    <lineage>
        <taxon>Eukaryota</taxon>
        <taxon>Metazoa</taxon>
        <taxon>Ecdysozoa</taxon>
        <taxon>Nematoda</taxon>
        <taxon>Chromadorea</taxon>
        <taxon>Rhabditida</taxon>
        <taxon>Rhabditina</taxon>
        <taxon>Rhabditomorpha</taxon>
        <taxon>Strongyloidea</taxon>
        <taxon>Ancylostomatidae</taxon>
        <taxon>Ancylostomatinae</taxon>
        <taxon>Ancylostoma</taxon>
    </lineage>
</organism>
<dbReference type="EMBL" id="JARK01001617">
    <property type="protein sequence ID" value="EYB86314.1"/>
    <property type="molecule type" value="Genomic_DNA"/>
</dbReference>
<proteinExistence type="predicted"/>
<reference evidence="2" key="1">
    <citation type="journal article" date="2015" name="Nat. Genet.">
        <title>The genome and transcriptome of the zoonotic hookworm Ancylostoma ceylanicum identify infection-specific gene families.</title>
        <authorList>
            <person name="Schwarz E.M."/>
            <person name="Hu Y."/>
            <person name="Antoshechkin I."/>
            <person name="Miller M.M."/>
            <person name="Sternberg P.W."/>
            <person name="Aroian R.V."/>
        </authorList>
    </citation>
    <scope>NUCLEOTIDE SEQUENCE</scope>
    <source>
        <strain evidence="2">HY135</strain>
    </source>
</reference>